<name>A0A9P6IX76_MORAP</name>
<dbReference type="InterPro" id="IPR050562">
    <property type="entry name" value="FAD_mOase_fung"/>
</dbReference>
<feature type="domain" description="FAD-binding" evidence="7">
    <location>
        <begin position="11"/>
        <end position="177"/>
    </location>
</feature>
<evidence type="ECO:0000256" key="1">
    <source>
        <dbReference type="ARBA" id="ARBA00007992"/>
    </source>
</evidence>
<evidence type="ECO:0000256" key="5">
    <source>
        <dbReference type="SAM" id="MobiDB-lite"/>
    </source>
</evidence>
<evidence type="ECO:0000256" key="3">
    <source>
        <dbReference type="ARBA" id="ARBA00022827"/>
    </source>
</evidence>
<accession>A0A9P6IX76</accession>
<comment type="caution">
    <text evidence="8">The sequence shown here is derived from an EMBL/GenBank/DDBJ whole genome shotgun (WGS) entry which is preliminary data.</text>
</comment>
<dbReference type="OrthoDB" id="655030at2759"/>
<dbReference type="PANTHER" id="PTHR47356:SF2">
    <property type="entry name" value="FAD-BINDING DOMAIN-CONTAINING PROTEIN-RELATED"/>
    <property type="match status" value="1"/>
</dbReference>
<dbReference type="PANTHER" id="PTHR47356">
    <property type="entry name" value="FAD-DEPENDENT MONOOXYGENASE ASQG-RELATED"/>
    <property type="match status" value="1"/>
</dbReference>
<feature type="region of interest" description="Disordered" evidence="5">
    <location>
        <begin position="441"/>
        <end position="468"/>
    </location>
</feature>
<dbReference type="EMBL" id="JAAAHY010001201">
    <property type="protein sequence ID" value="KAF9951470.1"/>
    <property type="molecule type" value="Genomic_DNA"/>
</dbReference>
<protein>
    <recommendedName>
        <fullName evidence="7">FAD-binding domain-containing protein</fullName>
    </recommendedName>
</protein>
<feature type="transmembrane region" description="Helical" evidence="6">
    <location>
        <begin position="12"/>
        <end position="28"/>
    </location>
</feature>
<keyword evidence="3" id="KW-0274">FAD</keyword>
<keyword evidence="6" id="KW-0812">Transmembrane</keyword>
<keyword evidence="2" id="KW-0285">Flavoprotein</keyword>
<evidence type="ECO:0000256" key="4">
    <source>
        <dbReference type="ARBA" id="ARBA00023002"/>
    </source>
</evidence>
<dbReference type="SUPFAM" id="SSF51905">
    <property type="entry name" value="FAD/NAD(P)-binding domain"/>
    <property type="match status" value="1"/>
</dbReference>
<dbReference type="AlphaFoldDB" id="A0A9P6IX76"/>
<dbReference type="Pfam" id="PF01494">
    <property type="entry name" value="FAD_binding_3"/>
    <property type="match status" value="2"/>
</dbReference>
<evidence type="ECO:0000256" key="2">
    <source>
        <dbReference type="ARBA" id="ARBA00022630"/>
    </source>
</evidence>
<keyword evidence="9" id="KW-1185">Reference proteome</keyword>
<dbReference type="InterPro" id="IPR036188">
    <property type="entry name" value="FAD/NAD-bd_sf"/>
</dbReference>
<evidence type="ECO:0000313" key="9">
    <source>
        <dbReference type="Proteomes" id="UP000738359"/>
    </source>
</evidence>
<organism evidence="8 9">
    <name type="scientific">Mortierella alpina</name>
    <name type="common">Oleaginous fungus</name>
    <name type="synonym">Mortierella renispora</name>
    <dbReference type="NCBI Taxonomy" id="64518"/>
    <lineage>
        <taxon>Eukaryota</taxon>
        <taxon>Fungi</taxon>
        <taxon>Fungi incertae sedis</taxon>
        <taxon>Mucoromycota</taxon>
        <taxon>Mortierellomycotina</taxon>
        <taxon>Mortierellomycetes</taxon>
        <taxon>Mortierellales</taxon>
        <taxon>Mortierellaceae</taxon>
        <taxon>Mortierella</taxon>
    </lineage>
</organism>
<evidence type="ECO:0000259" key="7">
    <source>
        <dbReference type="Pfam" id="PF01494"/>
    </source>
</evidence>
<dbReference type="InterPro" id="IPR002938">
    <property type="entry name" value="FAD-bd"/>
</dbReference>
<gene>
    <name evidence="8" type="ORF">BGZ70_000986</name>
</gene>
<evidence type="ECO:0000256" key="6">
    <source>
        <dbReference type="SAM" id="Phobius"/>
    </source>
</evidence>
<dbReference type="PRINTS" id="PR00420">
    <property type="entry name" value="RNGMNOXGNASE"/>
</dbReference>
<keyword evidence="4" id="KW-0560">Oxidoreductase</keyword>
<evidence type="ECO:0000313" key="8">
    <source>
        <dbReference type="EMBL" id="KAF9951470.1"/>
    </source>
</evidence>
<feature type="domain" description="FAD-binding" evidence="7">
    <location>
        <begin position="300"/>
        <end position="381"/>
    </location>
</feature>
<keyword evidence="6" id="KW-1133">Transmembrane helix</keyword>
<dbReference type="Proteomes" id="UP000738359">
    <property type="component" value="Unassembled WGS sequence"/>
</dbReference>
<dbReference type="Gene3D" id="3.50.50.60">
    <property type="entry name" value="FAD/NAD(P)-binding domain"/>
    <property type="match status" value="1"/>
</dbReference>
<comment type="similarity">
    <text evidence="1">Belongs to the paxM FAD-dependent monooxygenase family.</text>
</comment>
<keyword evidence="6" id="KW-0472">Membrane</keyword>
<proteinExistence type="inferred from homology"/>
<reference evidence="8" key="1">
    <citation type="journal article" date="2020" name="Fungal Divers.">
        <title>Resolving the Mortierellaceae phylogeny through synthesis of multi-gene phylogenetics and phylogenomics.</title>
        <authorList>
            <person name="Vandepol N."/>
            <person name="Liber J."/>
            <person name="Desiro A."/>
            <person name="Na H."/>
            <person name="Kennedy M."/>
            <person name="Barry K."/>
            <person name="Grigoriev I.V."/>
            <person name="Miller A.N."/>
            <person name="O'Donnell K."/>
            <person name="Stajich J.E."/>
            <person name="Bonito G."/>
        </authorList>
    </citation>
    <scope>NUCLEOTIDE SEQUENCE</scope>
    <source>
        <strain evidence="8">CK1249</strain>
    </source>
</reference>
<sequence>MVSPADVKRPKVLIVGAGVGGITLAILLEKAGVPYDVYERAAELKPLGAALYLGPNVAPLFQQIGIYDEFVAHSKPCESINVFTEHREPSFNIDFGPVKEMGGADGYIITRPTLYEILLKRVPPERVHNSKRVLSLMQNEYGVMVRFSDGTTADGDILVGADGAYSAVRQSLYKQLREAGKLPLNDGKSLPYSCVCLAAQTAPLDIERFPELKDEKCHFNNVLAQDRPYSWMTWTTKNNTLCYTVVLYLDKESSKENDSFRNSEWGAEAAEAMCSDVRDFPIPGGNSTLTLGDLIDNTPKSQISKVMLEEKVFDTWHAARTVLIGDACHKVHPAGGQGALLAFHDAIALANWISTLSSASAEDIDMVFKEYKTERIRYAKEAQVQGSMMASVSARNFKAKVMRFVIKNMPARLNKQVQMRSAANRPQVSFLPLVQDSGSVKPAAQPSLQKTRKERLDADLVPETPTVV</sequence>
<dbReference type="GO" id="GO:0071949">
    <property type="term" value="F:FAD binding"/>
    <property type="evidence" value="ECO:0007669"/>
    <property type="project" value="InterPro"/>
</dbReference>
<dbReference type="GO" id="GO:0004497">
    <property type="term" value="F:monooxygenase activity"/>
    <property type="evidence" value="ECO:0007669"/>
    <property type="project" value="InterPro"/>
</dbReference>